<dbReference type="InterPro" id="IPR011032">
    <property type="entry name" value="GroES-like_sf"/>
</dbReference>
<evidence type="ECO:0000256" key="4">
    <source>
        <dbReference type="ARBA" id="ARBA00023002"/>
    </source>
</evidence>
<organism evidence="7 8">
    <name type="scientific">Pontibacter saemangeumensis</name>
    <dbReference type="NCBI Taxonomy" id="1084525"/>
    <lineage>
        <taxon>Bacteria</taxon>
        <taxon>Pseudomonadati</taxon>
        <taxon>Bacteroidota</taxon>
        <taxon>Cytophagia</taxon>
        <taxon>Cytophagales</taxon>
        <taxon>Hymenobacteraceae</taxon>
        <taxon>Pontibacter</taxon>
    </lineage>
</organism>
<evidence type="ECO:0000256" key="3">
    <source>
        <dbReference type="ARBA" id="ARBA00022833"/>
    </source>
</evidence>
<feature type="domain" description="Enoyl reductase (ER)" evidence="6">
    <location>
        <begin position="26"/>
        <end position="357"/>
    </location>
</feature>
<dbReference type="SUPFAM" id="SSF50129">
    <property type="entry name" value="GroES-like"/>
    <property type="match status" value="1"/>
</dbReference>
<dbReference type="RefSeq" id="WP_345158385.1">
    <property type="nucleotide sequence ID" value="NZ_BAABHC010000007.1"/>
</dbReference>
<keyword evidence="3 5" id="KW-0862">Zinc</keyword>
<dbReference type="InterPro" id="IPR002328">
    <property type="entry name" value="ADH_Zn_CS"/>
</dbReference>
<protein>
    <submittedName>
        <fullName evidence="7">NAD(P)-dependent alcohol dehydrogenase</fullName>
    </submittedName>
</protein>
<comment type="cofactor">
    <cofactor evidence="1 5">
        <name>Zn(2+)</name>
        <dbReference type="ChEBI" id="CHEBI:29105"/>
    </cofactor>
</comment>
<sequence length="362" mass="39618">MLSEESTADKATATEPFHVKSYAALDAVSGLSPWELVRRAPGPHDVQIAIRYCGVCHTDIHFVRNDWGISMYPLVPGHEIVGVVTHAGDQVTRFKEGDTVGVGCLVDSCRSCDNCHNGLEQYCLNGMVLTYSWYERDGKTITYGGYSGQIVVNEDFVVRVPDSLPLEKVAPLLCAGITTYSPFRKWGIGKGNKVGVVGLGGLGHMAVKFAASFGTEVTVLSTSPSKEEDARRLGAHNFVYSRDEGQTQKLAGYFDYIIDTVATAHDYNLYLNMLKTDGTLICLGVPAVPIAVGAFPLLFQRRNVAGSIIGGIEETQEMLDYCAEHGITADVEVIDIKDINRAYERMEKSDVKYRFVIDLATL</sequence>
<comment type="similarity">
    <text evidence="5">Belongs to the zinc-containing alcohol dehydrogenase family.</text>
</comment>
<gene>
    <name evidence="7" type="ORF">GCM10023188_17600</name>
</gene>
<dbReference type="EMBL" id="BAABHC010000007">
    <property type="protein sequence ID" value="GAA4430705.1"/>
    <property type="molecule type" value="Genomic_DNA"/>
</dbReference>
<dbReference type="InterPro" id="IPR013154">
    <property type="entry name" value="ADH-like_N"/>
</dbReference>
<dbReference type="PANTHER" id="PTHR42683">
    <property type="entry name" value="ALDEHYDE REDUCTASE"/>
    <property type="match status" value="1"/>
</dbReference>
<evidence type="ECO:0000256" key="1">
    <source>
        <dbReference type="ARBA" id="ARBA00001947"/>
    </source>
</evidence>
<accession>A0ABP8LLT6</accession>
<keyword evidence="8" id="KW-1185">Reference proteome</keyword>
<evidence type="ECO:0000256" key="2">
    <source>
        <dbReference type="ARBA" id="ARBA00022723"/>
    </source>
</evidence>
<dbReference type="Pfam" id="PF08240">
    <property type="entry name" value="ADH_N"/>
    <property type="match status" value="1"/>
</dbReference>
<evidence type="ECO:0000313" key="7">
    <source>
        <dbReference type="EMBL" id="GAA4430705.1"/>
    </source>
</evidence>
<keyword evidence="4" id="KW-0560">Oxidoreductase</keyword>
<proteinExistence type="inferred from homology"/>
<evidence type="ECO:0000313" key="8">
    <source>
        <dbReference type="Proteomes" id="UP001500552"/>
    </source>
</evidence>
<dbReference type="Pfam" id="PF00107">
    <property type="entry name" value="ADH_zinc_N"/>
    <property type="match status" value="1"/>
</dbReference>
<evidence type="ECO:0000259" key="6">
    <source>
        <dbReference type="SMART" id="SM00829"/>
    </source>
</evidence>
<dbReference type="InterPro" id="IPR020843">
    <property type="entry name" value="ER"/>
</dbReference>
<dbReference type="InterPro" id="IPR013149">
    <property type="entry name" value="ADH-like_C"/>
</dbReference>
<name>A0ABP8LLT6_9BACT</name>
<comment type="caution">
    <text evidence="7">The sequence shown here is derived from an EMBL/GenBank/DDBJ whole genome shotgun (WGS) entry which is preliminary data.</text>
</comment>
<dbReference type="InterPro" id="IPR036291">
    <property type="entry name" value="NAD(P)-bd_dom_sf"/>
</dbReference>
<dbReference type="SUPFAM" id="SSF51735">
    <property type="entry name" value="NAD(P)-binding Rossmann-fold domains"/>
    <property type="match status" value="1"/>
</dbReference>
<dbReference type="Proteomes" id="UP001500552">
    <property type="component" value="Unassembled WGS sequence"/>
</dbReference>
<dbReference type="SMART" id="SM00829">
    <property type="entry name" value="PKS_ER"/>
    <property type="match status" value="1"/>
</dbReference>
<dbReference type="PROSITE" id="PS00059">
    <property type="entry name" value="ADH_ZINC"/>
    <property type="match status" value="1"/>
</dbReference>
<evidence type="ECO:0000256" key="5">
    <source>
        <dbReference type="RuleBase" id="RU361277"/>
    </source>
</evidence>
<keyword evidence="2 5" id="KW-0479">Metal-binding</keyword>
<dbReference type="InterPro" id="IPR047109">
    <property type="entry name" value="CAD-like"/>
</dbReference>
<reference evidence="8" key="1">
    <citation type="journal article" date="2019" name="Int. J. Syst. Evol. Microbiol.">
        <title>The Global Catalogue of Microorganisms (GCM) 10K type strain sequencing project: providing services to taxonomists for standard genome sequencing and annotation.</title>
        <authorList>
            <consortium name="The Broad Institute Genomics Platform"/>
            <consortium name="The Broad Institute Genome Sequencing Center for Infectious Disease"/>
            <person name="Wu L."/>
            <person name="Ma J."/>
        </authorList>
    </citation>
    <scope>NUCLEOTIDE SEQUENCE [LARGE SCALE GENOMIC DNA]</scope>
    <source>
        <strain evidence="8">JCM 17926</strain>
    </source>
</reference>
<dbReference type="Gene3D" id="3.40.50.720">
    <property type="entry name" value="NAD(P)-binding Rossmann-like Domain"/>
    <property type="match status" value="1"/>
</dbReference>
<dbReference type="CDD" id="cd05283">
    <property type="entry name" value="CAD1"/>
    <property type="match status" value="1"/>
</dbReference>
<dbReference type="Gene3D" id="3.90.180.10">
    <property type="entry name" value="Medium-chain alcohol dehydrogenases, catalytic domain"/>
    <property type="match status" value="1"/>
</dbReference>